<comment type="caution">
    <text evidence="6">The sequence shown here is derived from an EMBL/GenBank/DDBJ whole genome shotgun (WGS) entry which is preliminary data.</text>
</comment>
<proteinExistence type="predicted"/>
<keyword evidence="1" id="KW-0479">Metal-binding</keyword>
<dbReference type="SUPFAM" id="SSF144232">
    <property type="entry name" value="HIT/MYND zinc finger-like"/>
    <property type="match status" value="1"/>
</dbReference>
<dbReference type="GO" id="GO:0008270">
    <property type="term" value="F:zinc ion binding"/>
    <property type="evidence" value="ECO:0007669"/>
    <property type="project" value="UniProtKB-KW"/>
</dbReference>
<dbReference type="Proteomes" id="UP001215598">
    <property type="component" value="Unassembled WGS sequence"/>
</dbReference>
<feature type="domain" description="MYND-type" evidence="5">
    <location>
        <begin position="436"/>
        <end position="477"/>
    </location>
</feature>
<sequence length="654" mass="72394">MHSSLRSSLQSLPESAKRVALGVCVRHPTALDLARYGALYLKTPPAQLLSFLSVHHVLVDPARIPTQEQLDPLSSAAKIAIEAAMLSIEALFKTKIPSAARSDLWPRVFVWVQFIQTFRELLSDLKFVMASEEDLCVGFVTFSRDISENLSVVEGLVCTPEFQVIATRGWACALQQTDSRKRSYGLGEVVSILGRSPTFVEEMLEGAGGSVDNLADLLIRQLRYPSVSADGTLSAYAVRFFHLPLSIISDFVRGIDPADPDNPGDMDIRVLRTMHSVYLALLARGLLKYATTAACALGQTGLSRSDNVQDHIGCIEAYIRVIVAAFKKQVGFRLIPDAINNGLLRAILALSKQEMSDRTSDLMVQLLVDILGPATAYHSVLIELRTALRNGLDTTGISRPQIYEAWKTFSTTVNGRLEVLTAFESTRHLSQRVCDNIECTVINDKRGLKRCSGCNQLLYCSPECQRIDWERGHRETCTSYRSQRTNVDVLGYTSRDRAFISFLVHHDYQAAQSPISVEIAHILVAKPDGGYCSYFNYTQCAVELPTTPLSPGIGDNRFNELTLSDAVRRASRSAGRMVVHVAFLREGRRDRAWIIPLRRATGEVHSALTRIAARSTGTAHIQREVGQLLRAKRGILEVHQVLSVSLLTGLRSSR</sequence>
<protein>
    <recommendedName>
        <fullName evidence="5">MYND-type domain-containing protein</fullName>
    </recommendedName>
</protein>
<dbReference type="Pfam" id="PF01753">
    <property type="entry name" value="zf-MYND"/>
    <property type="match status" value="1"/>
</dbReference>
<reference evidence="6" key="1">
    <citation type="submission" date="2023-03" db="EMBL/GenBank/DDBJ databases">
        <title>Massive genome expansion in bonnet fungi (Mycena s.s.) driven by repeated elements and novel gene families across ecological guilds.</title>
        <authorList>
            <consortium name="Lawrence Berkeley National Laboratory"/>
            <person name="Harder C.B."/>
            <person name="Miyauchi S."/>
            <person name="Viragh M."/>
            <person name="Kuo A."/>
            <person name="Thoen E."/>
            <person name="Andreopoulos B."/>
            <person name="Lu D."/>
            <person name="Skrede I."/>
            <person name="Drula E."/>
            <person name="Henrissat B."/>
            <person name="Morin E."/>
            <person name="Kohler A."/>
            <person name="Barry K."/>
            <person name="LaButti K."/>
            <person name="Morin E."/>
            <person name="Salamov A."/>
            <person name="Lipzen A."/>
            <person name="Mereny Z."/>
            <person name="Hegedus B."/>
            <person name="Baldrian P."/>
            <person name="Stursova M."/>
            <person name="Weitz H."/>
            <person name="Taylor A."/>
            <person name="Grigoriev I.V."/>
            <person name="Nagy L.G."/>
            <person name="Martin F."/>
            <person name="Kauserud H."/>
        </authorList>
    </citation>
    <scope>NUCLEOTIDE SEQUENCE</scope>
    <source>
        <strain evidence="6">CBHHK182m</strain>
    </source>
</reference>
<dbReference type="InterPro" id="IPR002893">
    <property type="entry name" value="Znf_MYND"/>
</dbReference>
<evidence type="ECO:0000256" key="4">
    <source>
        <dbReference type="PROSITE-ProRule" id="PRU00134"/>
    </source>
</evidence>
<keyword evidence="7" id="KW-1185">Reference proteome</keyword>
<evidence type="ECO:0000313" key="6">
    <source>
        <dbReference type="EMBL" id="KAJ7724385.1"/>
    </source>
</evidence>
<evidence type="ECO:0000256" key="1">
    <source>
        <dbReference type="ARBA" id="ARBA00022723"/>
    </source>
</evidence>
<gene>
    <name evidence="6" type="ORF">B0H16DRAFT_1596538</name>
</gene>
<name>A0AAD7MMH1_9AGAR</name>
<keyword evidence="2 4" id="KW-0863">Zinc-finger</keyword>
<evidence type="ECO:0000313" key="7">
    <source>
        <dbReference type="Proteomes" id="UP001215598"/>
    </source>
</evidence>
<evidence type="ECO:0000256" key="2">
    <source>
        <dbReference type="ARBA" id="ARBA00022771"/>
    </source>
</evidence>
<evidence type="ECO:0000259" key="5">
    <source>
        <dbReference type="PROSITE" id="PS50865"/>
    </source>
</evidence>
<evidence type="ECO:0000256" key="3">
    <source>
        <dbReference type="ARBA" id="ARBA00022833"/>
    </source>
</evidence>
<dbReference type="EMBL" id="JARKIB010000203">
    <property type="protein sequence ID" value="KAJ7724385.1"/>
    <property type="molecule type" value="Genomic_DNA"/>
</dbReference>
<keyword evidence="3" id="KW-0862">Zinc</keyword>
<organism evidence="6 7">
    <name type="scientific">Mycena metata</name>
    <dbReference type="NCBI Taxonomy" id="1033252"/>
    <lineage>
        <taxon>Eukaryota</taxon>
        <taxon>Fungi</taxon>
        <taxon>Dikarya</taxon>
        <taxon>Basidiomycota</taxon>
        <taxon>Agaricomycotina</taxon>
        <taxon>Agaricomycetes</taxon>
        <taxon>Agaricomycetidae</taxon>
        <taxon>Agaricales</taxon>
        <taxon>Marasmiineae</taxon>
        <taxon>Mycenaceae</taxon>
        <taxon>Mycena</taxon>
    </lineage>
</organism>
<dbReference type="Gene3D" id="6.10.140.2220">
    <property type="match status" value="1"/>
</dbReference>
<dbReference type="PROSITE" id="PS50865">
    <property type="entry name" value="ZF_MYND_2"/>
    <property type="match status" value="1"/>
</dbReference>
<dbReference type="AlphaFoldDB" id="A0AAD7MMH1"/>
<accession>A0AAD7MMH1</accession>